<evidence type="ECO:0000313" key="2">
    <source>
        <dbReference type="Proteomes" id="UP000284205"/>
    </source>
</evidence>
<sequence length="541" mass="63186">MDTKQLNTQMNMYIENPFASPTEVAAGDYFVGRKSVLKRMHDYVVYEDRICNYHIVGLPRIGKSSLLKKFQEHTLENHYNLDLIVIYLSLDTCNSSDEMWENIGRGLRKELKRQFGSSDKYKVFEEELEFEDVDENNIDYKYVCSVALSMKTAGFYGLVLIDEFDNFSSIAKKGTVGQIRTLLSGPDYGVRAIVASRRMVERIEKEVEGAINSNVSILAAIFANGHNLESFNEDDMNEYWAAISKKIDCNVSEKYKQEVQYYVGSHPCLLNLLNGNYWNEQESKGYISDDDICLNLSKDLINKLHDAFNWAVWRDMEKWHLLRSLILSTWGPDSEIPNAEFAELERYGVINKSEIISEPNGPIRLAISRYFTEWMQIKRYILPFGDEWSKAEGNMRKIVKCFCGDMYQGNEIKMISHLETKHIDTFEKNATNPKFTAKGRFDSMRQKKTKAINKYPDMSSWTIDYSDPSDLPEIFFKREWLWFEQVLGKTWDYWRDKFATINEIRNIKSHNNEGIPEVRVELAKKYCHEVNERIESYLAKK</sequence>
<dbReference type="Gene3D" id="3.40.50.300">
    <property type="entry name" value="P-loop containing nucleotide triphosphate hydrolases"/>
    <property type="match status" value="1"/>
</dbReference>
<reference evidence="1 2" key="1">
    <citation type="submission" date="2018-08" db="EMBL/GenBank/DDBJ databases">
        <title>A genome reference for cultivated species of the human gut microbiota.</title>
        <authorList>
            <person name="Zou Y."/>
            <person name="Xue W."/>
            <person name="Luo G."/>
        </authorList>
    </citation>
    <scope>NUCLEOTIDE SEQUENCE [LARGE SCALE GENOMIC DNA]</scope>
    <source>
        <strain evidence="1 2">AF24-29LB</strain>
    </source>
</reference>
<comment type="caution">
    <text evidence="1">The sequence shown here is derived from an EMBL/GenBank/DDBJ whole genome shotgun (WGS) entry which is preliminary data.</text>
</comment>
<dbReference type="InterPro" id="IPR027417">
    <property type="entry name" value="P-loop_NTPase"/>
</dbReference>
<dbReference type="GO" id="GO:0005524">
    <property type="term" value="F:ATP binding"/>
    <property type="evidence" value="ECO:0007669"/>
    <property type="project" value="UniProtKB-KW"/>
</dbReference>
<dbReference type="SUPFAM" id="SSF52540">
    <property type="entry name" value="P-loop containing nucleoside triphosphate hydrolases"/>
    <property type="match status" value="1"/>
</dbReference>
<name>A0A412FXD4_9BACE</name>
<gene>
    <name evidence="1" type="ORF">DWY26_05770</name>
</gene>
<organism evidence="1 2">
    <name type="scientific">Bacteroides caccae</name>
    <dbReference type="NCBI Taxonomy" id="47678"/>
    <lineage>
        <taxon>Bacteria</taxon>
        <taxon>Pseudomonadati</taxon>
        <taxon>Bacteroidota</taxon>
        <taxon>Bacteroidia</taxon>
        <taxon>Bacteroidales</taxon>
        <taxon>Bacteroidaceae</taxon>
        <taxon>Bacteroides</taxon>
    </lineage>
</organism>
<proteinExistence type="predicted"/>
<keyword evidence="1" id="KW-0547">Nucleotide-binding</keyword>
<dbReference type="Proteomes" id="UP000284205">
    <property type="component" value="Unassembled WGS sequence"/>
</dbReference>
<evidence type="ECO:0000313" key="1">
    <source>
        <dbReference type="EMBL" id="RGR72826.1"/>
    </source>
</evidence>
<dbReference type="EMBL" id="QRUO01000004">
    <property type="protein sequence ID" value="RGR72826.1"/>
    <property type="molecule type" value="Genomic_DNA"/>
</dbReference>
<protein>
    <submittedName>
        <fullName evidence="1">ATP-binding protein</fullName>
    </submittedName>
</protein>
<accession>A0A412FXD4</accession>
<dbReference type="AlphaFoldDB" id="A0A412FXD4"/>
<keyword evidence="1" id="KW-0067">ATP-binding</keyword>
<dbReference type="RefSeq" id="WP_122139072.1">
    <property type="nucleotide sequence ID" value="NZ_JAQCWB010000006.1"/>
</dbReference>